<organism evidence="4 5">
    <name type="scientific">Hoeflea halophila</name>
    <dbReference type="NCBI Taxonomy" id="714899"/>
    <lineage>
        <taxon>Bacteria</taxon>
        <taxon>Pseudomonadati</taxon>
        <taxon>Pseudomonadota</taxon>
        <taxon>Alphaproteobacteria</taxon>
        <taxon>Hyphomicrobiales</taxon>
        <taxon>Rhizobiaceae</taxon>
        <taxon>Hoeflea</taxon>
    </lineage>
</organism>
<evidence type="ECO:0000313" key="5">
    <source>
        <dbReference type="Proteomes" id="UP000219465"/>
    </source>
</evidence>
<evidence type="ECO:0000256" key="1">
    <source>
        <dbReference type="SAM" id="MobiDB-lite"/>
    </source>
</evidence>
<dbReference type="GO" id="GO:0004527">
    <property type="term" value="F:exonuclease activity"/>
    <property type="evidence" value="ECO:0007669"/>
    <property type="project" value="UniProtKB-KW"/>
</dbReference>
<keyword evidence="4" id="KW-0269">Exonuclease</keyword>
<keyword evidence="4" id="KW-0378">Hydrolase</keyword>
<dbReference type="GO" id="GO:0004519">
    <property type="term" value="F:endonuclease activity"/>
    <property type="evidence" value="ECO:0007669"/>
    <property type="project" value="UniProtKB-KW"/>
</dbReference>
<feature type="domain" description="Endonuclease/exonuclease/phosphatase" evidence="3">
    <location>
        <begin position="107"/>
        <end position="309"/>
    </location>
</feature>
<name>A0A286IDW9_9HYPH</name>
<dbReference type="InterPro" id="IPR036691">
    <property type="entry name" value="Endo/exonu/phosph_ase_sf"/>
</dbReference>
<evidence type="ECO:0000256" key="2">
    <source>
        <dbReference type="SAM" id="Phobius"/>
    </source>
</evidence>
<feature type="transmembrane region" description="Helical" evidence="2">
    <location>
        <begin position="34"/>
        <end position="52"/>
    </location>
</feature>
<dbReference type="OrthoDB" id="9796594at2"/>
<feature type="region of interest" description="Disordered" evidence="1">
    <location>
        <begin position="322"/>
        <end position="360"/>
    </location>
</feature>
<feature type="transmembrane region" description="Helical" evidence="2">
    <location>
        <begin position="59"/>
        <end position="79"/>
    </location>
</feature>
<dbReference type="EMBL" id="OCPC01000005">
    <property type="protein sequence ID" value="SOE18271.1"/>
    <property type="molecule type" value="Genomic_DNA"/>
</dbReference>
<reference evidence="5" key="1">
    <citation type="submission" date="2017-08" db="EMBL/GenBank/DDBJ databases">
        <authorList>
            <person name="Varghese N."/>
            <person name="Submissions S."/>
        </authorList>
    </citation>
    <scope>NUCLEOTIDE SEQUENCE [LARGE SCALE GENOMIC DNA]</scope>
    <source>
        <strain evidence="5">KCTC 23107</strain>
    </source>
</reference>
<feature type="compositionally biased region" description="Acidic residues" evidence="1">
    <location>
        <begin position="335"/>
        <end position="344"/>
    </location>
</feature>
<accession>A0A286IDW9</accession>
<proteinExistence type="predicted"/>
<dbReference type="InterPro" id="IPR005135">
    <property type="entry name" value="Endo/exonuclease/phosphatase"/>
</dbReference>
<evidence type="ECO:0000259" key="3">
    <source>
        <dbReference type="Pfam" id="PF03372"/>
    </source>
</evidence>
<dbReference type="Proteomes" id="UP000219465">
    <property type="component" value="Unassembled WGS sequence"/>
</dbReference>
<dbReference type="RefSeq" id="WP_097108766.1">
    <property type="nucleotide sequence ID" value="NZ_OCPC01000005.1"/>
</dbReference>
<keyword evidence="5" id="KW-1185">Reference proteome</keyword>
<dbReference type="Pfam" id="PF03372">
    <property type="entry name" value="Exo_endo_phos"/>
    <property type="match status" value="1"/>
</dbReference>
<dbReference type="AlphaFoldDB" id="A0A286IDW9"/>
<keyword evidence="2" id="KW-1133">Transmembrane helix</keyword>
<protein>
    <submittedName>
        <fullName evidence="4">Endonuclease/exonuclease/phosphatase (EEP) superfamily protein YafD</fullName>
    </submittedName>
</protein>
<keyword evidence="2" id="KW-0812">Transmembrane</keyword>
<gene>
    <name evidence="4" type="ORF">SAMN05877838_3192</name>
</gene>
<keyword evidence="4" id="KW-0255">Endonuclease</keyword>
<dbReference type="Gene3D" id="3.60.10.10">
    <property type="entry name" value="Endonuclease/exonuclease/phosphatase"/>
    <property type="match status" value="1"/>
</dbReference>
<keyword evidence="4" id="KW-0540">Nuclease</keyword>
<evidence type="ECO:0000313" key="4">
    <source>
        <dbReference type="EMBL" id="SOE18271.1"/>
    </source>
</evidence>
<keyword evidence="2" id="KW-0472">Membrane</keyword>
<sequence>MIAGVLVTLAAICLLASLIPLLPFGHGMVRSFDFGRLQAIAVSALVILASAVAGLDSRVLVAAALMAAVAGAIQLAYVVRFTPLWPVQTAQFKGGEAAPTISVLACNVKQGNRDYQRVIDLVNQRQPDVAVFMETDQAWADALRPCLSDFRERIEQPQDDSYGMVFASRLPLSESKIQFLLNDEVPSISCVARLPGGRDVRIIALHPEPPLPTRDTLGRDAEILVAAKLARDEPLPVVVTGDLNDVAWSRTTRRFLRISGLLDPRQGRGMFNSFDARYWFLRWPLDHIFHSRDFQLVSIERQQFVGSDHFPMFYRLALTAEKSRNDPPSAPSREDLEEADEAVEVESNRSRPPAGTDWES</sequence>
<dbReference type="SUPFAM" id="SSF56219">
    <property type="entry name" value="DNase I-like"/>
    <property type="match status" value="1"/>
</dbReference>